<feature type="region of interest" description="Disordered" evidence="5">
    <location>
        <begin position="73"/>
        <end position="107"/>
    </location>
</feature>
<feature type="region of interest" description="Disordered" evidence="5">
    <location>
        <begin position="1"/>
        <end position="56"/>
    </location>
</feature>
<evidence type="ECO:0000256" key="4">
    <source>
        <dbReference type="ARBA" id="ARBA00023136"/>
    </source>
</evidence>
<feature type="domain" description="Dendritic cell-specific transmembrane protein-like" evidence="7">
    <location>
        <begin position="504"/>
        <end position="694"/>
    </location>
</feature>
<gene>
    <name evidence="9" type="ORF">EGW08_012096</name>
</gene>
<keyword evidence="10" id="KW-1185">Reference proteome</keyword>
<feature type="compositionally biased region" description="Basic residues" evidence="5">
    <location>
        <begin position="17"/>
        <end position="29"/>
    </location>
</feature>
<feature type="transmembrane region" description="Helical" evidence="6">
    <location>
        <begin position="648"/>
        <end position="666"/>
    </location>
</feature>
<evidence type="ECO:0000256" key="1">
    <source>
        <dbReference type="ARBA" id="ARBA00004141"/>
    </source>
</evidence>
<dbReference type="Pfam" id="PF07782">
    <property type="entry name" value="DC_STAMP"/>
    <property type="match status" value="1"/>
</dbReference>
<evidence type="ECO:0000313" key="9">
    <source>
        <dbReference type="EMBL" id="RUS80139.1"/>
    </source>
</evidence>
<dbReference type="InterPro" id="IPR012858">
    <property type="entry name" value="DC_STAMP-like"/>
</dbReference>
<organism evidence="9 10">
    <name type="scientific">Elysia chlorotica</name>
    <name type="common">Eastern emerald elysia</name>
    <name type="synonym">Sea slug</name>
    <dbReference type="NCBI Taxonomy" id="188477"/>
    <lineage>
        <taxon>Eukaryota</taxon>
        <taxon>Metazoa</taxon>
        <taxon>Spiralia</taxon>
        <taxon>Lophotrochozoa</taxon>
        <taxon>Mollusca</taxon>
        <taxon>Gastropoda</taxon>
        <taxon>Heterobranchia</taxon>
        <taxon>Euthyneura</taxon>
        <taxon>Panpulmonata</taxon>
        <taxon>Sacoglossa</taxon>
        <taxon>Placobranchoidea</taxon>
        <taxon>Plakobranchidae</taxon>
        <taxon>Elysia</taxon>
    </lineage>
</organism>
<feature type="transmembrane region" description="Helical" evidence="6">
    <location>
        <begin position="160"/>
        <end position="180"/>
    </location>
</feature>
<dbReference type="GO" id="GO:0016020">
    <property type="term" value="C:membrane"/>
    <property type="evidence" value="ECO:0007669"/>
    <property type="project" value="UniProtKB-SubCell"/>
</dbReference>
<evidence type="ECO:0000256" key="3">
    <source>
        <dbReference type="ARBA" id="ARBA00022989"/>
    </source>
</evidence>
<dbReference type="PANTHER" id="PTHR21041:SF17">
    <property type="entry name" value="E3 UBIQUITIN-PROTEIN LIGASE DCST1"/>
    <property type="match status" value="1"/>
</dbReference>
<comment type="subcellular location">
    <subcellularLocation>
        <location evidence="1">Membrane</location>
        <topology evidence="1">Multi-pass membrane protein</topology>
    </subcellularLocation>
</comment>
<evidence type="ECO:0000256" key="5">
    <source>
        <dbReference type="SAM" id="MobiDB-lite"/>
    </source>
</evidence>
<feature type="transmembrane region" description="Helical" evidence="6">
    <location>
        <begin position="467"/>
        <end position="488"/>
    </location>
</feature>
<feature type="non-terminal residue" evidence="9">
    <location>
        <position position="1"/>
    </location>
</feature>
<sequence length="816" mass="93368">TAQPREGALLDRNQSNSKRKFRRKRRKKDALRGDNLSSSNRETANRLIDASTSTSSLDEDYYASLTEKYENRLKEDARSDDSKTSNPSTASFSKASETSSTKRKKARKKKRGFWSRLCKSSPDEGRLLKAVLWFPIGCIIAVILYFAIIRKLNMKEKTKAVIGAAIGAFLSLSFAFSVQIRCTLSLVMPSFMGKAGRSYITAFAIIYLIEGPITNIIGNSKEIVRALTCNSALIANHTKTKWKLRLHPIEGAVGDLTKDNFQLNRVARSIKRAFAPLKREINKNLIEEESMEARIKQVDKIKKKEGGPKDDTLKKINEAHKYDNEDPDAGKEVEKQWKKKVQLRCQDIFSKGVVRCREKMSKLYSKCRGSIKIIGGLLCLPLKIKLFCNIIKILPGALGLGCSGIEEVVPVGVGETFISAKAVVDGMDEGMNVKMQYKLVGDAEAVDYSPLEEVRAATMHEVDERSAFINFIFSMISGVLTFTFLLVFKSAFTYNTKYLTELQFDNVYVTRYFKHIDARRRAQGKKTLFPLKKFEKEEIVDPMKIRLSKEEKGQIKKGTGRLILRVIIAAIICYMDSLLYQVMDIIARNSRVTYHQEGEHIIDIKVYGTGFMSALVRNFLVRFNTNTTLDEVSTNHHCLPNPEETSGLIIGFIFGTYILVWVFMYFESFGLRLRHVIAGFFYRKREKTRVLHLYNEMFRRRIGYLSHLRKVVRKSLKKRTYKRDTSLFVSLQRQYPRCFSWLRLCKSPKEKCIICGDPQDEDFYLCETKGCGTAYCRECWRDVKHKCYACLKGEESDIEDDEAEFDTDSSDLSCSE</sequence>
<dbReference type="PANTHER" id="PTHR21041">
    <property type="entry name" value="DENDRITIC CELL-SPECIFIC TRANSMEMBRANE PROTEIN"/>
    <property type="match status" value="1"/>
</dbReference>
<dbReference type="InterPro" id="IPR058842">
    <property type="entry name" value="DCST1_C"/>
</dbReference>
<dbReference type="OrthoDB" id="5985669at2759"/>
<evidence type="ECO:0000256" key="2">
    <source>
        <dbReference type="ARBA" id="ARBA00022692"/>
    </source>
</evidence>
<dbReference type="AlphaFoldDB" id="A0A433TF36"/>
<feature type="domain" description="E3 ubiquitin-protein ligase DCST1-like C-terminal" evidence="8">
    <location>
        <begin position="751"/>
        <end position="791"/>
    </location>
</feature>
<dbReference type="Pfam" id="PF26037">
    <property type="entry name" value="zf-RING_DCST1_C"/>
    <property type="match status" value="1"/>
</dbReference>
<protein>
    <submittedName>
        <fullName evidence="9">Uncharacterized protein</fullName>
    </submittedName>
</protein>
<feature type="compositionally biased region" description="Basic and acidic residues" evidence="5">
    <location>
        <begin position="73"/>
        <end position="83"/>
    </location>
</feature>
<evidence type="ECO:0000259" key="7">
    <source>
        <dbReference type="Pfam" id="PF07782"/>
    </source>
</evidence>
<keyword evidence="2 6" id="KW-0812">Transmembrane</keyword>
<evidence type="ECO:0000313" key="10">
    <source>
        <dbReference type="Proteomes" id="UP000271974"/>
    </source>
</evidence>
<accession>A0A433TF36</accession>
<keyword evidence="3 6" id="KW-1133">Transmembrane helix</keyword>
<evidence type="ECO:0000256" key="6">
    <source>
        <dbReference type="SAM" id="Phobius"/>
    </source>
</evidence>
<dbReference type="InterPro" id="IPR051856">
    <property type="entry name" value="CSR-E3_Ligase_Protein"/>
</dbReference>
<name>A0A433TF36_ELYCH</name>
<feature type="transmembrane region" description="Helical" evidence="6">
    <location>
        <begin position="130"/>
        <end position="148"/>
    </location>
</feature>
<dbReference type="Proteomes" id="UP000271974">
    <property type="component" value="Unassembled WGS sequence"/>
</dbReference>
<evidence type="ECO:0000259" key="8">
    <source>
        <dbReference type="Pfam" id="PF26037"/>
    </source>
</evidence>
<dbReference type="EMBL" id="RQTK01000409">
    <property type="protein sequence ID" value="RUS80139.1"/>
    <property type="molecule type" value="Genomic_DNA"/>
</dbReference>
<keyword evidence="4 6" id="KW-0472">Membrane</keyword>
<feature type="transmembrane region" description="Helical" evidence="6">
    <location>
        <begin position="562"/>
        <end position="583"/>
    </location>
</feature>
<comment type="caution">
    <text evidence="9">The sequence shown here is derived from an EMBL/GenBank/DDBJ whole genome shotgun (WGS) entry which is preliminary data.</text>
</comment>
<proteinExistence type="predicted"/>
<reference evidence="9 10" key="1">
    <citation type="submission" date="2019-01" db="EMBL/GenBank/DDBJ databases">
        <title>A draft genome assembly of the solar-powered sea slug Elysia chlorotica.</title>
        <authorList>
            <person name="Cai H."/>
            <person name="Li Q."/>
            <person name="Fang X."/>
            <person name="Li J."/>
            <person name="Curtis N.E."/>
            <person name="Altenburger A."/>
            <person name="Shibata T."/>
            <person name="Feng M."/>
            <person name="Maeda T."/>
            <person name="Schwartz J.A."/>
            <person name="Shigenobu S."/>
            <person name="Lundholm N."/>
            <person name="Nishiyama T."/>
            <person name="Yang H."/>
            <person name="Hasebe M."/>
            <person name="Li S."/>
            <person name="Pierce S.K."/>
            <person name="Wang J."/>
        </authorList>
    </citation>
    <scope>NUCLEOTIDE SEQUENCE [LARGE SCALE GENOMIC DNA]</scope>
    <source>
        <strain evidence="9">EC2010</strain>
        <tissue evidence="9">Whole organism of an adult</tissue>
    </source>
</reference>
<dbReference type="STRING" id="188477.A0A433TF36"/>